<feature type="domain" description="TonB-dependent receptor-like beta-barrel" evidence="17">
    <location>
        <begin position="296"/>
        <end position="703"/>
    </location>
</feature>
<dbReference type="NCBIfam" id="NF007447">
    <property type="entry name" value="PRK10003.1"/>
    <property type="match status" value="1"/>
</dbReference>
<keyword evidence="20" id="KW-1185">Reference proteome</keyword>
<evidence type="ECO:0000256" key="15">
    <source>
        <dbReference type="RuleBase" id="RU003357"/>
    </source>
</evidence>
<dbReference type="InterPro" id="IPR012910">
    <property type="entry name" value="Plug_dom"/>
</dbReference>
<dbReference type="EMBL" id="PNRF01000002">
    <property type="protein sequence ID" value="PMR77887.1"/>
    <property type="molecule type" value="Genomic_DNA"/>
</dbReference>
<evidence type="ECO:0000256" key="9">
    <source>
        <dbReference type="ARBA" id="ARBA00023065"/>
    </source>
</evidence>
<dbReference type="GO" id="GO:0015891">
    <property type="term" value="P:siderophore transport"/>
    <property type="evidence" value="ECO:0007669"/>
    <property type="project" value="InterPro"/>
</dbReference>
<evidence type="ECO:0000256" key="14">
    <source>
        <dbReference type="PROSITE-ProRule" id="PRU01360"/>
    </source>
</evidence>
<evidence type="ECO:0000256" key="16">
    <source>
        <dbReference type="SAM" id="SignalP"/>
    </source>
</evidence>
<dbReference type="Pfam" id="PF07715">
    <property type="entry name" value="Plug"/>
    <property type="match status" value="1"/>
</dbReference>
<dbReference type="InterPro" id="IPR037066">
    <property type="entry name" value="Plug_dom_sf"/>
</dbReference>
<dbReference type="GO" id="GO:0009279">
    <property type="term" value="C:cell outer membrane"/>
    <property type="evidence" value="ECO:0007669"/>
    <property type="project" value="UniProtKB-SubCell"/>
</dbReference>
<dbReference type="GO" id="GO:0038023">
    <property type="term" value="F:signaling receptor activity"/>
    <property type="evidence" value="ECO:0007669"/>
    <property type="project" value="InterPro"/>
</dbReference>
<evidence type="ECO:0000256" key="8">
    <source>
        <dbReference type="ARBA" id="ARBA00023004"/>
    </source>
</evidence>
<evidence type="ECO:0000256" key="5">
    <source>
        <dbReference type="ARBA" id="ARBA00022496"/>
    </source>
</evidence>
<evidence type="ECO:0000256" key="10">
    <source>
        <dbReference type="ARBA" id="ARBA00023077"/>
    </source>
</evidence>
<dbReference type="InterPro" id="IPR000531">
    <property type="entry name" value="Beta-barrel_TonB"/>
</dbReference>
<dbReference type="Proteomes" id="UP000235803">
    <property type="component" value="Unassembled WGS sequence"/>
</dbReference>
<evidence type="ECO:0000256" key="1">
    <source>
        <dbReference type="ARBA" id="ARBA00004571"/>
    </source>
</evidence>
<evidence type="ECO:0000313" key="20">
    <source>
        <dbReference type="Proteomes" id="UP000235803"/>
    </source>
</evidence>
<keyword evidence="11 14" id="KW-0472">Membrane</keyword>
<dbReference type="GO" id="GO:0015344">
    <property type="term" value="F:siderophore uptake transmembrane transporter activity"/>
    <property type="evidence" value="ECO:0007669"/>
    <property type="project" value="TreeGrafter"/>
</dbReference>
<sequence length="732" mass="80791">MKTPLRHVWIMSPSRVPCPPMADPLLCWRNASLGALVSATLLASNAALAQADDAIALEPVSITAQNLYENVGYTRRSTGAGTRLELSPKDIPQAVSIVTEQRIRDHNLRTVEEVLSNTTGISARRLDSNRVTFFSRGFMIDSYQYDGIPTLNTDDRWYFGEGALNTAIYDRVEVVRGANGLLTGAGNPGASVNFVRKHADSRELTGSVSGSLGSWDQRGTLVDVTMPLTQSGDVRARFIGGYDEGDGFLDRYGQRKKFGYGVVDANVTDNTTLSIGYDYQDTHASAPTWGGLPLWYGDGTRTDYSRSFSVAPEWSYYDFESEKIFAEIDHRLADDWRIRVVGTHEETALDGKLAYPYGFPDRETGQGVYYYTGWNRGERAVDSVDAYASGPFALFGRRHELVVGGSYSEQSNDYENAFTAGFDAGDFNRWDGSTPDQEWPGFAPSESASVRQKAFYGAARFSPAGPLTLIVGARYTDWSGRNWSTAGGTDSQGQNELTPYGGLIYDIDDTWSVFASYTEIFQPQNYRDADGRFLDPIVGKNYETGLKAAWFDGLLNASLSVFRIEQDNVAQADPLAPGATETTYHAAKGVVSKGIDFEVSGALTDNLDLAFGATHYTATDAEGPHNTDRPRTQVNLFSSYRIPQWQKLTVGGGLNWQSHTFVNDIAGPNGPRRFEQGSYTLAHLFGRYRFTQQLALQININNLFDEKYYSHFDGYGVYGEPLNATAALTYSF</sequence>
<dbReference type="AlphaFoldDB" id="A0A2N7UBR8"/>
<feature type="chain" id="PRO_5014840992" evidence="16">
    <location>
        <begin position="50"/>
        <end position="732"/>
    </location>
</feature>
<name>A0A2N7UBR8_9GAMM</name>
<evidence type="ECO:0000256" key="12">
    <source>
        <dbReference type="ARBA" id="ARBA00023170"/>
    </source>
</evidence>
<comment type="caution">
    <text evidence="19">The sequence shown here is derived from an EMBL/GenBank/DDBJ whole genome shotgun (WGS) entry which is preliminary data.</text>
</comment>
<keyword evidence="8" id="KW-0408">Iron</keyword>
<proteinExistence type="inferred from homology"/>
<evidence type="ECO:0000313" key="19">
    <source>
        <dbReference type="EMBL" id="PMR77887.1"/>
    </source>
</evidence>
<dbReference type="RefSeq" id="WP_102651526.1">
    <property type="nucleotide sequence ID" value="NZ_PNRF01000002.1"/>
</dbReference>
<dbReference type="CDD" id="cd01347">
    <property type="entry name" value="ligand_gated_channel"/>
    <property type="match status" value="1"/>
</dbReference>
<dbReference type="PANTHER" id="PTHR32552">
    <property type="entry name" value="FERRICHROME IRON RECEPTOR-RELATED"/>
    <property type="match status" value="1"/>
</dbReference>
<dbReference type="PANTHER" id="PTHR32552:SF74">
    <property type="entry name" value="HYDROXAMATE SIDEROPHORE RECEPTOR FHUE"/>
    <property type="match status" value="1"/>
</dbReference>
<comment type="subcellular location">
    <subcellularLocation>
        <location evidence="1 14">Cell outer membrane</location>
        <topology evidence="1 14">Multi-pass membrane protein</topology>
    </subcellularLocation>
</comment>
<keyword evidence="12 19" id="KW-0675">Receptor</keyword>
<keyword evidence="9" id="KW-0406">Ion transport</keyword>
<dbReference type="FunFam" id="2.170.130.10:FF:000010">
    <property type="entry name" value="Ferripyoverdine receptor"/>
    <property type="match status" value="1"/>
</dbReference>
<dbReference type="NCBIfam" id="TIGR01783">
    <property type="entry name" value="TonB-siderophor"/>
    <property type="match status" value="1"/>
</dbReference>
<evidence type="ECO:0000256" key="3">
    <source>
        <dbReference type="ARBA" id="ARBA00022448"/>
    </source>
</evidence>
<keyword evidence="13 14" id="KW-0998">Cell outer membrane</keyword>
<dbReference type="InterPro" id="IPR010105">
    <property type="entry name" value="TonB_sidphr_rcpt"/>
</dbReference>
<evidence type="ECO:0000259" key="18">
    <source>
        <dbReference type="Pfam" id="PF07715"/>
    </source>
</evidence>
<keyword evidence="7 16" id="KW-0732">Signal</keyword>
<comment type="similarity">
    <text evidence="2 14 15">Belongs to the TonB-dependent receptor family.</text>
</comment>
<dbReference type="InterPro" id="IPR036942">
    <property type="entry name" value="Beta-barrel_TonB_sf"/>
</dbReference>
<reference evidence="19 20" key="1">
    <citation type="submission" date="2018-01" db="EMBL/GenBank/DDBJ databases">
        <title>Halomonas endophytica sp. nov., isolated from storage liquid in the stems of Populus euphratica.</title>
        <authorList>
            <person name="Chen C."/>
        </authorList>
    </citation>
    <scope>NUCLEOTIDE SEQUENCE [LARGE SCALE GENOMIC DNA]</scope>
    <source>
        <strain evidence="19 20">MC28</strain>
    </source>
</reference>
<dbReference type="InterPro" id="IPR039426">
    <property type="entry name" value="TonB-dep_rcpt-like"/>
</dbReference>
<feature type="signal peptide" evidence="16">
    <location>
        <begin position="1"/>
        <end position="49"/>
    </location>
</feature>
<evidence type="ECO:0000256" key="6">
    <source>
        <dbReference type="ARBA" id="ARBA00022692"/>
    </source>
</evidence>
<dbReference type="Gene3D" id="2.170.130.10">
    <property type="entry name" value="TonB-dependent receptor, plug domain"/>
    <property type="match status" value="1"/>
</dbReference>
<evidence type="ECO:0000256" key="11">
    <source>
        <dbReference type="ARBA" id="ARBA00023136"/>
    </source>
</evidence>
<dbReference type="Pfam" id="PF00593">
    <property type="entry name" value="TonB_dep_Rec_b-barrel"/>
    <property type="match status" value="1"/>
</dbReference>
<protein>
    <submittedName>
        <fullName evidence="19">Ferric-rhodotorulic acid/ferric-coprogen receptor FhuE</fullName>
    </submittedName>
</protein>
<dbReference type="Gene3D" id="2.40.170.20">
    <property type="entry name" value="TonB-dependent receptor, beta-barrel domain"/>
    <property type="match status" value="1"/>
</dbReference>
<dbReference type="SUPFAM" id="SSF56935">
    <property type="entry name" value="Porins"/>
    <property type="match status" value="1"/>
</dbReference>
<evidence type="ECO:0000256" key="2">
    <source>
        <dbReference type="ARBA" id="ARBA00009810"/>
    </source>
</evidence>
<evidence type="ECO:0000256" key="4">
    <source>
        <dbReference type="ARBA" id="ARBA00022452"/>
    </source>
</evidence>
<keyword evidence="4 14" id="KW-1134">Transmembrane beta strand</keyword>
<keyword evidence="3 14" id="KW-0813">Transport</keyword>
<evidence type="ECO:0000259" key="17">
    <source>
        <dbReference type="Pfam" id="PF00593"/>
    </source>
</evidence>
<keyword evidence="6 14" id="KW-0812">Transmembrane</keyword>
<evidence type="ECO:0000256" key="13">
    <source>
        <dbReference type="ARBA" id="ARBA00023237"/>
    </source>
</evidence>
<accession>A0A2N7UBR8</accession>
<evidence type="ECO:0000256" key="7">
    <source>
        <dbReference type="ARBA" id="ARBA00022729"/>
    </source>
</evidence>
<dbReference type="PROSITE" id="PS52016">
    <property type="entry name" value="TONB_DEPENDENT_REC_3"/>
    <property type="match status" value="1"/>
</dbReference>
<feature type="domain" description="TonB-dependent receptor plug" evidence="18">
    <location>
        <begin position="88"/>
        <end position="190"/>
    </location>
</feature>
<gene>
    <name evidence="19" type="ORF">C1H69_00815</name>
</gene>
<keyword evidence="5" id="KW-0410">Iron transport</keyword>
<organism evidence="19 20">
    <name type="scientific">Billgrantia endophytica</name>
    <dbReference type="NCBI Taxonomy" id="2033802"/>
    <lineage>
        <taxon>Bacteria</taxon>
        <taxon>Pseudomonadati</taxon>
        <taxon>Pseudomonadota</taxon>
        <taxon>Gammaproteobacteria</taxon>
        <taxon>Oceanospirillales</taxon>
        <taxon>Halomonadaceae</taxon>
        <taxon>Billgrantia</taxon>
    </lineage>
</organism>
<dbReference type="OrthoDB" id="8663017at2"/>
<keyword evidence="10 15" id="KW-0798">TonB box</keyword>